<evidence type="ECO:0000313" key="2">
    <source>
        <dbReference type="EMBL" id="MBY10341.1"/>
    </source>
</evidence>
<organism evidence="2">
    <name type="scientific">Ornithodoros turicata</name>
    <dbReference type="NCBI Taxonomy" id="34597"/>
    <lineage>
        <taxon>Eukaryota</taxon>
        <taxon>Metazoa</taxon>
        <taxon>Ecdysozoa</taxon>
        <taxon>Arthropoda</taxon>
        <taxon>Chelicerata</taxon>
        <taxon>Arachnida</taxon>
        <taxon>Acari</taxon>
        <taxon>Parasitiformes</taxon>
        <taxon>Ixodida</taxon>
        <taxon>Ixodoidea</taxon>
        <taxon>Argasidae</taxon>
        <taxon>Ornithodorinae</taxon>
        <taxon>Ornithodoros</taxon>
    </lineage>
</organism>
<proteinExistence type="predicted"/>
<protein>
    <submittedName>
        <fullName evidence="2">Putative aladin</fullName>
    </submittedName>
</protein>
<sequence length="490" mass="53784">MCSLASFPAPPPEGCVTLFERDGHLRAGLVDEWSRFCDQLSLYPRISVACEVGRPPASNESAKNAFLRRHESMFKQAVLSWYERGFVGFLQELADSKEAASYARVMAKSLMIAFRWTHSLHRSIFPHLLLSVEAMSRQFSAANDWLCGQVRTFAWHPETRKCAVASRSDIVRIYAMGIPVVPMLKHKSQRNITALAWRPCCSSTLAVACQDGILLWQVASLIARPSSASATLLSRDGHQPVTSISWHPDGSLLASASVADTSMLVWNVSTEECQPLRRLGGGGVALVRWSPDGSRLLAATPASLFRVWETMSWTCESWSTFLGRCSAACWSPDGCRLLCAHADKAAIYSLTFDQREDSGGVGVGGSVQAVPLVDLTQVQVPYDVSNTLMVGGSVQDMAWSGERLAVSFKDNPQCVAVFRTRTKPILEVNPCGFVRGPPQEHVQFMSFFDGFEGGSLLSICWSSGMISHVPLYYYSDSSTGPAFFLRNLDG</sequence>
<dbReference type="InterPro" id="IPR036322">
    <property type="entry name" value="WD40_repeat_dom_sf"/>
</dbReference>
<name>A0A2R5LLH7_9ACAR</name>
<dbReference type="Pfam" id="PF25460">
    <property type="entry name" value="Beta-prop_Aladin"/>
    <property type="match status" value="1"/>
</dbReference>
<dbReference type="PANTHER" id="PTHR14494:SF0">
    <property type="entry name" value="ALADIN"/>
    <property type="match status" value="1"/>
</dbReference>
<dbReference type="GO" id="GO:0005643">
    <property type="term" value="C:nuclear pore"/>
    <property type="evidence" value="ECO:0007669"/>
    <property type="project" value="TreeGrafter"/>
</dbReference>
<evidence type="ECO:0000259" key="1">
    <source>
        <dbReference type="Pfam" id="PF25460"/>
    </source>
</evidence>
<dbReference type="PANTHER" id="PTHR14494">
    <property type="entry name" value="ALADIN/ADRACALIN/AAAS"/>
    <property type="match status" value="1"/>
</dbReference>
<dbReference type="SMART" id="SM00320">
    <property type="entry name" value="WD40"/>
    <property type="match status" value="5"/>
</dbReference>
<dbReference type="InterPro" id="IPR045139">
    <property type="entry name" value="Aladin"/>
</dbReference>
<feature type="domain" description="Aladin seven-bladed propeller" evidence="1">
    <location>
        <begin position="133"/>
        <end position="472"/>
    </location>
</feature>
<accession>A0A2R5LLH7</accession>
<dbReference type="SUPFAM" id="SSF50978">
    <property type="entry name" value="WD40 repeat-like"/>
    <property type="match status" value="1"/>
</dbReference>
<dbReference type="InterPro" id="IPR001680">
    <property type="entry name" value="WD40_rpt"/>
</dbReference>
<dbReference type="InterPro" id="IPR015943">
    <property type="entry name" value="WD40/YVTN_repeat-like_dom_sf"/>
</dbReference>
<dbReference type="GO" id="GO:0006913">
    <property type="term" value="P:nucleocytoplasmic transport"/>
    <property type="evidence" value="ECO:0007669"/>
    <property type="project" value="TreeGrafter"/>
</dbReference>
<dbReference type="EMBL" id="GGLE01006215">
    <property type="protein sequence ID" value="MBY10341.1"/>
    <property type="molecule type" value="Transcribed_RNA"/>
</dbReference>
<reference evidence="2" key="1">
    <citation type="submission" date="2018-03" db="EMBL/GenBank/DDBJ databases">
        <title>The relapsing fever spirochete Borrelia turicatae persists in the highly oxidative environment of its soft-bodied tick vector.</title>
        <authorList>
            <person name="Bourret T.J."/>
            <person name="Boyle W.K."/>
            <person name="Valenzuela J.G."/>
            <person name="Oliveira F."/>
            <person name="Lopez J.E."/>
        </authorList>
    </citation>
    <scope>NUCLEOTIDE SEQUENCE</scope>
    <source>
        <strain evidence="2">Kansas strain/isolate</strain>
        <tissue evidence="2">Salivary glands</tissue>
    </source>
</reference>
<dbReference type="InterPro" id="IPR057403">
    <property type="entry name" value="Beta-prop_Aladin"/>
</dbReference>
<dbReference type="AlphaFoldDB" id="A0A2R5LLH7"/>
<dbReference type="Gene3D" id="2.130.10.10">
    <property type="entry name" value="YVTN repeat-like/Quinoprotein amine dehydrogenase"/>
    <property type="match status" value="2"/>
</dbReference>